<dbReference type="NCBIfam" id="NF006365">
    <property type="entry name" value="PRK08588.1"/>
    <property type="match status" value="1"/>
</dbReference>
<feature type="domain" description="Peptidase M20 dimerisation" evidence="13">
    <location>
        <begin position="186"/>
        <end position="283"/>
    </location>
</feature>
<dbReference type="AlphaFoldDB" id="A0A835G2H1"/>
<dbReference type="InterPro" id="IPR036259">
    <property type="entry name" value="MFS_trans_sf"/>
</dbReference>
<dbReference type="InterPro" id="IPR010182">
    <property type="entry name" value="ArgE/DapE"/>
</dbReference>
<keyword evidence="15" id="KW-1185">Reference proteome</keyword>
<dbReference type="EC" id="3.5.1.18" evidence="6"/>
<comment type="cofactor">
    <cofactor evidence="2">
        <name>Zn(2+)</name>
        <dbReference type="ChEBI" id="CHEBI:29105"/>
    </cofactor>
</comment>
<dbReference type="GO" id="GO:0009089">
    <property type="term" value="P:lysine biosynthetic process via diaminopimelate"/>
    <property type="evidence" value="ECO:0007669"/>
    <property type="project" value="UniProtKB-UniPathway"/>
</dbReference>
<dbReference type="UniPathway" id="UPA00034">
    <property type="reaction ID" value="UER00021"/>
</dbReference>
<keyword evidence="12" id="KW-0472">Membrane</keyword>
<dbReference type="InterPro" id="IPR002933">
    <property type="entry name" value="Peptidase_M20"/>
</dbReference>
<dbReference type="InterPro" id="IPR011701">
    <property type="entry name" value="MFS"/>
</dbReference>
<organism evidence="14 15">
    <name type="scientific">Spodoptera exigua</name>
    <name type="common">Beet armyworm</name>
    <name type="synonym">Noctua fulgens</name>
    <dbReference type="NCBI Taxonomy" id="7107"/>
    <lineage>
        <taxon>Eukaryota</taxon>
        <taxon>Metazoa</taxon>
        <taxon>Ecdysozoa</taxon>
        <taxon>Arthropoda</taxon>
        <taxon>Hexapoda</taxon>
        <taxon>Insecta</taxon>
        <taxon>Pterygota</taxon>
        <taxon>Neoptera</taxon>
        <taxon>Endopterygota</taxon>
        <taxon>Lepidoptera</taxon>
        <taxon>Glossata</taxon>
        <taxon>Ditrysia</taxon>
        <taxon>Noctuoidea</taxon>
        <taxon>Noctuidae</taxon>
        <taxon>Amphipyrinae</taxon>
        <taxon>Spodoptera</taxon>
    </lineage>
</organism>
<dbReference type="GO" id="GO:0022857">
    <property type="term" value="F:transmembrane transporter activity"/>
    <property type="evidence" value="ECO:0007669"/>
    <property type="project" value="InterPro"/>
</dbReference>
<comment type="catalytic activity">
    <reaction evidence="11">
        <text>N-succinyl-(2S,6S)-2,6-diaminopimelate + H2O = (2S,6S)-2,6-diaminopimelate + succinate</text>
        <dbReference type="Rhea" id="RHEA:22608"/>
        <dbReference type="ChEBI" id="CHEBI:15377"/>
        <dbReference type="ChEBI" id="CHEBI:30031"/>
        <dbReference type="ChEBI" id="CHEBI:57609"/>
        <dbReference type="ChEBI" id="CHEBI:58087"/>
        <dbReference type="EC" id="3.5.1.18"/>
    </reaction>
</comment>
<dbReference type="FunFam" id="3.30.70.360:FF:000001">
    <property type="entry name" value="N-acetyldiaminopimelate deacetylase"/>
    <property type="match status" value="1"/>
</dbReference>
<dbReference type="NCBIfam" id="TIGR01891">
    <property type="entry name" value="amidohydrolases"/>
    <property type="match status" value="1"/>
</dbReference>
<dbReference type="InterPro" id="IPR001261">
    <property type="entry name" value="ArgE/DapE_CS"/>
</dbReference>
<dbReference type="Pfam" id="PF01546">
    <property type="entry name" value="Peptidase_M20"/>
    <property type="match status" value="2"/>
</dbReference>
<dbReference type="NCBIfam" id="TIGR01910">
    <property type="entry name" value="DapE-ArgE"/>
    <property type="match status" value="1"/>
</dbReference>
<accession>A0A835G2H1</accession>
<dbReference type="Gene3D" id="3.40.630.10">
    <property type="entry name" value="Zn peptidases"/>
    <property type="match status" value="2"/>
</dbReference>
<evidence type="ECO:0000256" key="3">
    <source>
        <dbReference type="ARBA" id="ARBA00005130"/>
    </source>
</evidence>
<evidence type="ECO:0000256" key="12">
    <source>
        <dbReference type="SAM" id="Phobius"/>
    </source>
</evidence>
<dbReference type="Gene3D" id="3.30.70.360">
    <property type="match status" value="2"/>
</dbReference>
<evidence type="ECO:0000256" key="6">
    <source>
        <dbReference type="ARBA" id="ARBA00011921"/>
    </source>
</evidence>
<dbReference type="CDD" id="cd08659">
    <property type="entry name" value="M20_ArgE_DapE-like"/>
    <property type="match status" value="1"/>
</dbReference>
<evidence type="ECO:0000256" key="2">
    <source>
        <dbReference type="ARBA" id="ARBA00001947"/>
    </source>
</evidence>
<protein>
    <recommendedName>
        <fullName evidence="7">Probable succinyl-diaminopimelate desuccinylase</fullName>
        <ecNumber evidence="6">3.5.1.18</ecNumber>
    </recommendedName>
</protein>
<dbReference type="PROSITE" id="PS00759">
    <property type="entry name" value="ARGE_DAPE_CPG2_2"/>
    <property type="match status" value="1"/>
</dbReference>
<evidence type="ECO:0000256" key="8">
    <source>
        <dbReference type="ARBA" id="ARBA00022801"/>
    </source>
</evidence>
<keyword evidence="12" id="KW-1133">Transmembrane helix</keyword>
<keyword evidence="12" id="KW-0812">Transmembrane</keyword>
<evidence type="ECO:0000256" key="9">
    <source>
        <dbReference type="ARBA" id="ARBA00022833"/>
    </source>
</evidence>
<dbReference type="Pfam" id="PF07687">
    <property type="entry name" value="M20_dimer"/>
    <property type="match status" value="2"/>
</dbReference>
<evidence type="ECO:0000256" key="5">
    <source>
        <dbReference type="ARBA" id="ARBA00006247"/>
    </source>
</evidence>
<dbReference type="Proteomes" id="UP000648187">
    <property type="component" value="Unassembled WGS sequence"/>
</dbReference>
<dbReference type="Pfam" id="PF07690">
    <property type="entry name" value="MFS_1"/>
    <property type="match status" value="1"/>
</dbReference>
<keyword evidence="8" id="KW-0378">Hydrolase</keyword>
<dbReference type="SUPFAM" id="SSF103473">
    <property type="entry name" value="MFS general substrate transporter"/>
    <property type="match status" value="1"/>
</dbReference>
<dbReference type="PANTHER" id="PTHR11014">
    <property type="entry name" value="PEPTIDASE M20 FAMILY MEMBER"/>
    <property type="match status" value="1"/>
</dbReference>
<dbReference type="InterPro" id="IPR036264">
    <property type="entry name" value="Bact_exopeptidase_dim_dom"/>
</dbReference>
<dbReference type="CDD" id="cd17321">
    <property type="entry name" value="MFS_MMR_MDR_like"/>
    <property type="match status" value="1"/>
</dbReference>
<comment type="caution">
    <text evidence="14">The sequence shown here is derived from an EMBL/GenBank/DDBJ whole genome shotgun (WGS) entry which is preliminary data.</text>
</comment>
<comment type="pathway">
    <text evidence="3">Amino-acid biosynthesis; L-lysine biosynthesis via DAP pathway; LL-2,6-diaminopimelate from (S)-tetrahydrodipicolinate (succinylase route): step 3/3.</text>
</comment>
<dbReference type="SUPFAM" id="SSF55031">
    <property type="entry name" value="Bacterial exopeptidase dimerisation domain"/>
    <property type="match status" value="2"/>
</dbReference>
<dbReference type="InterPro" id="IPR017439">
    <property type="entry name" value="Amidohydrolase"/>
</dbReference>
<name>A0A835G2H1_SPOEX</name>
<comment type="cofactor">
    <cofactor evidence="1">
        <name>Co(2+)</name>
        <dbReference type="ChEBI" id="CHEBI:48828"/>
    </cofactor>
</comment>
<feature type="domain" description="Peptidase M20 dimerisation" evidence="13">
    <location>
        <begin position="758"/>
        <end position="862"/>
    </location>
</feature>
<feature type="transmembrane region" description="Helical" evidence="12">
    <location>
        <begin position="409"/>
        <end position="431"/>
    </location>
</feature>
<feature type="transmembrane region" description="Helical" evidence="12">
    <location>
        <begin position="517"/>
        <end position="534"/>
    </location>
</feature>
<dbReference type="InterPro" id="IPR011650">
    <property type="entry name" value="Peptidase_M20_dimer"/>
</dbReference>
<evidence type="ECO:0000256" key="11">
    <source>
        <dbReference type="ARBA" id="ARBA00051301"/>
    </source>
</evidence>
<keyword evidence="10" id="KW-0170">Cobalt</keyword>
<feature type="transmembrane region" description="Helical" evidence="12">
    <location>
        <begin position="488"/>
        <end position="505"/>
    </location>
</feature>
<evidence type="ECO:0000313" key="14">
    <source>
        <dbReference type="EMBL" id="KAF9404422.1"/>
    </source>
</evidence>
<evidence type="ECO:0000256" key="4">
    <source>
        <dbReference type="ARBA" id="ARBA00006153"/>
    </source>
</evidence>
<dbReference type="SUPFAM" id="SSF53187">
    <property type="entry name" value="Zn-dependent exopeptidases"/>
    <property type="match status" value="2"/>
</dbReference>
<evidence type="ECO:0000313" key="15">
    <source>
        <dbReference type="Proteomes" id="UP000648187"/>
    </source>
</evidence>
<evidence type="ECO:0000256" key="7">
    <source>
        <dbReference type="ARBA" id="ARBA00016853"/>
    </source>
</evidence>
<dbReference type="PANTHER" id="PTHR11014:SF63">
    <property type="entry name" value="METALLOPEPTIDASE, PUTATIVE (AFU_ORTHOLOGUE AFUA_6G09600)-RELATED"/>
    <property type="match status" value="1"/>
</dbReference>
<dbReference type="GO" id="GO:0009014">
    <property type="term" value="F:succinyl-diaminopimelate desuccinylase activity"/>
    <property type="evidence" value="ECO:0007669"/>
    <property type="project" value="UniProtKB-EC"/>
</dbReference>
<evidence type="ECO:0000256" key="10">
    <source>
        <dbReference type="ARBA" id="ARBA00023285"/>
    </source>
</evidence>
<reference evidence="14" key="1">
    <citation type="submission" date="2020-08" db="EMBL/GenBank/DDBJ databases">
        <title>Spodoptera exigua strain:BAW_Kor-Di-RS1 Genome sequencing and assembly.</title>
        <authorList>
            <person name="Kim J."/>
            <person name="Nam H.Y."/>
            <person name="Kwon M."/>
            <person name="Choi J.H."/>
            <person name="Cho S.R."/>
            <person name="Kim G.-H."/>
        </authorList>
    </citation>
    <scope>NUCLEOTIDE SEQUENCE</scope>
    <source>
        <strain evidence="14">BAW_Kor-Di-RS1</strain>
        <tissue evidence="14">Whole-body</tissue>
    </source>
</reference>
<comment type="similarity">
    <text evidence="4">Belongs to the peptidase M20 family.</text>
</comment>
<sequence>MSDLQTQLFTKLQEKEAEMIQIRRHFHENPELSFHETETAKYIADFYAGKACDVQTNVGGGNGILVDIHGEKKGPTLAIRADFDALPIQEDTGLSFSSKKDGVMHACGHDGHTAYMMILADSLIELKEQLTGTIRVIHQPAEEVPPGGAKGMIEAGCLEGVDHVLGIHVMSLMPLGDVLYHKGSVHTGRATFKVVLQGKGGHGSTPQDANDTIVAASQFVTAVQTIVSRRINPFDTATVTIGSFDGKGSANVIKDSVTLEGDVRIMKEETRAIVEKEFKQILDGICQAFGISYDLDYANDYPVCVNDDKTTEMVAKALREATIPEMQHLIECGPQTPSEDFAYYAKERPSCFFFVGAHKEGTPIACLIFGTPESKVTENSNSKFDTIGLLLFIVSMVALNVAVSKGSELGWVSPVILILAVVVIIGLIAFYKVEQMLDNSFVDFSLFENRGYLGATISNFLLNAVAGTLIVINTYVQQGRGLSSAKTGMLSIGYLCLVLITIRIGEKLLQTIGAKKPMLWGTILSGVGIGLMALTVVTGIAYFVLVFIGYSLFGMGLGIYATPSTDTAISSVPNEKAGVASGIYKMASSLGGALGVAISGAVYNGLSSDGQYTQDTLQTLFEQYAIPCEQVEYSNGRNQLVATLKGTQAGPVLGFSGHMDVVPVGEIPWDEDPFAAVEKDGLLYGRGTCDMKSGLIAAVVAMIRLKEAGSKFKGTIKLLATVGEETSAIGSGQLVDKGYADDLDALVIGEPTNVEIGVAHKGALWPRITTYGKTAHGSMPDQGVNAIEHMLLVLKAFKETFDFSKSVDELVGSSTSSLDIINGGNGTNVVPDKCTVEIDIRTIKKQNHAELKQQFKDMLDHLTATVPNFKAEIDFINDLPSMRTELDDPFTVLTQKVVSQVTGKKATAFGMTGYTDGSQFERVNKKFPILILGPGETKYAHQPNEFVNIDDFYQMIKINETIAEEFLK</sequence>
<dbReference type="PROSITE" id="PS00758">
    <property type="entry name" value="ARGE_DAPE_CPG2_1"/>
    <property type="match status" value="1"/>
</dbReference>
<gene>
    <name evidence="14" type="ORF">HW555_014342</name>
</gene>
<evidence type="ECO:0000259" key="13">
    <source>
        <dbReference type="Pfam" id="PF07687"/>
    </source>
</evidence>
<proteinExistence type="inferred from homology"/>
<comment type="similarity">
    <text evidence="5">Belongs to the peptidase M20A family.</text>
</comment>
<dbReference type="EMBL" id="JACKWZ010000989">
    <property type="protein sequence ID" value="KAF9404422.1"/>
    <property type="molecule type" value="Genomic_DNA"/>
</dbReference>
<feature type="transmembrane region" description="Helical" evidence="12">
    <location>
        <begin position="384"/>
        <end position="403"/>
    </location>
</feature>
<feature type="transmembrane region" description="Helical" evidence="12">
    <location>
        <begin position="452"/>
        <end position="476"/>
    </location>
</feature>
<feature type="transmembrane region" description="Helical" evidence="12">
    <location>
        <begin position="540"/>
        <end position="561"/>
    </location>
</feature>
<evidence type="ECO:0000256" key="1">
    <source>
        <dbReference type="ARBA" id="ARBA00001941"/>
    </source>
</evidence>
<keyword evidence="9" id="KW-0862">Zinc</keyword>
<dbReference type="Gene3D" id="1.20.1250.20">
    <property type="entry name" value="MFS general substrate transporter like domains"/>
    <property type="match status" value="1"/>
</dbReference>